<proteinExistence type="predicted"/>
<evidence type="ECO:0000313" key="3">
    <source>
        <dbReference type="Proteomes" id="UP001551482"/>
    </source>
</evidence>
<sequence>MAMAEETVRMFRRQEPVDRPDAAQGCEGCGRLVWPGMERRSDARHCSAACRAKTYRRRRKAAADHDDEA</sequence>
<protein>
    <submittedName>
        <fullName evidence="2">Uncharacterized protein</fullName>
    </submittedName>
</protein>
<feature type="region of interest" description="Disordered" evidence="1">
    <location>
        <begin position="1"/>
        <end position="22"/>
    </location>
</feature>
<organism evidence="2 3">
    <name type="scientific">Streptodolium elevatio</name>
    <dbReference type="NCBI Taxonomy" id="3157996"/>
    <lineage>
        <taxon>Bacteria</taxon>
        <taxon>Bacillati</taxon>
        <taxon>Actinomycetota</taxon>
        <taxon>Actinomycetes</taxon>
        <taxon>Kitasatosporales</taxon>
        <taxon>Streptomycetaceae</taxon>
        <taxon>Streptodolium</taxon>
    </lineage>
</organism>
<accession>A0ABV3DW50</accession>
<keyword evidence="3" id="KW-1185">Reference proteome</keyword>
<reference evidence="2 3" key="1">
    <citation type="submission" date="2024-06" db="EMBL/GenBank/DDBJ databases">
        <title>The Natural Products Discovery Center: Release of the First 8490 Sequenced Strains for Exploring Actinobacteria Biosynthetic Diversity.</title>
        <authorList>
            <person name="Kalkreuter E."/>
            <person name="Kautsar S.A."/>
            <person name="Yang D."/>
            <person name="Bader C.D."/>
            <person name="Teijaro C.N."/>
            <person name="Fluegel L."/>
            <person name="Davis C.M."/>
            <person name="Simpson J.R."/>
            <person name="Lauterbach L."/>
            <person name="Steele A.D."/>
            <person name="Gui C."/>
            <person name="Meng S."/>
            <person name="Li G."/>
            <person name="Viehrig K."/>
            <person name="Ye F."/>
            <person name="Su P."/>
            <person name="Kiefer A.F."/>
            <person name="Nichols A."/>
            <person name="Cepeda A.J."/>
            <person name="Yan W."/>
            <person name="Fan B."/>
            <person name="Jiang Y."/>
            <person name="Adhikari A."/>
            <person name="Zheng C.-J."/>
            <person name="Schuster L."/>
            <person name="Cowan T.M."/>
            <person name="Smanski M.J."/>
            <person name="Chevrette M.G."/>
            <person name="De Carvalho L.P.S."/>
            <person name="Shen B."/>
        </authorList>
    </citation>
    <scope>NUCLEOTIDE SEQUENCE [LARGE SCALE GENOMIC DNA]</scope>
    <source>
        <strain evidence="2 3">NPDC048946</strain>
    </source>
</reference>
<gene>
    <name evidence="2" type="ORF">AB0C36_41580</name>
</gene>
<dbReference type="RefSeq" id="WP_358364623.1">
    <property type="nucleotide sequence ID" value="NZ_JBEZFP010000221.1"/>
</dbReference>
<evidence type="ECO:0000313" key="2">
    <source>
        <dbReference type="EMBL" id="MEU8139975.1"/>
    </source>
</evidence>
<feature type="compositionally biased region" description="Basic and acidic residues" evidence="1">
    <location>
        <begin position="1"/>
        <end position="21"/>
    </location>
</feature>
<name>A0ABV3DW50_9ACTN</name>
<evidence type="ECO:0000256" key="1">
    <source>
        <dbReference type="SAM" id="MobiDB-lite"/>
    </source>
</evidence>
<comment type="caution">
    <text evidence="2">The sequence shown here is derived from an EMBL/GenBank/DDBJ whole genome shotgun (WGS) entry which is preliminary data.</text>
</comment>
<dbReference type="Proteomes" id="UP001551482">
    <property type="component" value="Unassembled WGS sequence"/>
</dbReference>
<dbReference type="EMBL" id="JBEZFP010000221">
    <property type="protein sequence ID" value="MEU8139975.1"/>
    <property type="molecule type" value="Genomic_DNA"/>
</dbReference>